<dbReference type="AlphaFoldDB" id="A0A9W6KBE1"/>
<dbReference type="SUPFAM" id="SSF51197">
    <property type="entry name" value="Clavaminate synthase-like"/>
    <property type="match status" value="1"/>
</dbReference>
<evidence type="ECO:0000256" key="1">
    <source>
        <dbReference type="ARBA" id="ARBA00001954"/>
    </source>
</evidence>
<comment type="caution">
    <text evidence="2">The sequence shown here is derived from an EMBL/GenBank/DDBJ whole genome shotgun (WGS) entry which is preliminary data.</text>
</comment>
<organism evidence="2 3">
    <name type="scientific">Pseudomonas turukhanskensis</name>
    <dbReference type="NCBI Taxonomy" id="1806536"/>
    <lineage>
        <taxon>Bacteria</taxon>
        <taxon>Pseudomonadati</taxon>
        <taxon>Pseudomonadota</taxon>
        <taxon>Gammaproteobacteria</taxon>
        <taxon>Pseudomonadales</taxon>
        <taxon>Pseudomonadaceae</taxon>
        <taxon>Pseudomonas</taxon>
    </lineage>
</organism>
<proteinExistence type="predicted"/>
<gene>
    <name evidence="2" type="ORF">GCM10017655_41790</name>
</gene>
<evidence type="ECO:0000313" key="2">
    <source>
        <dbReference type="EMBL" id="GLK91115.1"/>
    </source>
</evidence>
<dbReference type="PANTHER" id="PTHR20883:SF48">
    <property type="entry name" value="ECTOINE DIOXYGENASE"/>
    <property type="match status" value="1"/>
</dbReference>
<evidence type="ECO:0008006" key="4">
    <source>
        <dbReference type="Google" id="ProtNLM"/>
    </source>
</evidence>
<name>A0A9W6KBE1_9PSED</name>
<dbReference type="EMBL" id="BSFN01000017">
    <property type="protein sequence ID" value="GLK91115.1"/>
    <property type="molecule type" value="Genomic_DNA"/>
</dbReference>
<evidence type="ECO:0000313" key="3">
    <source>
        <dbReference type="Proteomes" id="UP001143328"/>
    </source>
</evidence>
<dbReference type="GO" id="GO:0016706">
    <property type="term" value="F:2-oxoglutarate-dependent dioxygenase activity"/>
    <property type="evidence" value="ECO:0007669"/>
    <property type="project" value="UniProtKB-ARBA"/>
</dbReference>
<dbReference type="Proteomes" id="UP001143328">
    <property type="component" value="Unassembled WGS sequence"/>
</dbReference>
<reference evidence="2" key="2">
    <citation type="submission" date="2023-01" db="EMBL/GenBank/DDBJ databases">
        <authorList>
            <person name="Sun Q."/>
            <person name="Evtushenko L."/>
        </authorList>
    </citation>
    <scope>NUCLEOTIDE SEQUENCE</scope>
    <source>
        <strain evidence="2">VKM B-2935</strain>
    </source>
</reference>
<dbReference type="PANTHER" id="PTHR20883">
    <property type="entry name" value="PHYTANOYL-COA DIOXYGENASE DOMAIN CONTAINING 1"/>
    <property type="match status" value="1"/>
</dbReference>
<dbReference type="GO" id="GO:0005506">
    <property type="term" value="F:iron ion binding"/>
    <property type="evidence" value="ECO:0007669"/>
    <property type="project" value="UniProtKB-ARBA"/>
</dbReference>
<comment type="cofactor">
    <cofactor evidence="1">
        <name>Fe(2+)</name>
        <dbReference type="ChEBI" id="CHEBI:29033"/>
    </cofactor>
</comment>
<sequence length="299" mass="32904">MSKASLVTLPNTASVEQVVEIIERDGGVIIADFITGTAFQELKQQIDAALDTSTFGHENFFVGTSTRRASRLFARCSRMVDVVMHPLYLGAARQILQKPVSVWFGHERTTVTPQIQIGMTQAIQIHPGQGKQPLHRDDTSFLWRHPNYGREARLQIMLAVTEFNETTGATKVIPGSHKWDDERRPEPEEAIDAVMAVGSALLFIGSTYHGGGTNSSDAPRTGLTMGIDLGCVRQEENQYLSVPFDVLKGLPEDVQRLLGWDAGENFMGWVEQGGKMVSPHTHLQADDVLRSLGLVGGMH</sequence>
<accession>A0A9W6KBE1</accession>
<dbReference type="Pfam" id="PF05721">
    <property type="entry name" value="PhyH"/>
    <property type="match status" value="1"/>
</dbReference>
<protein>
    <recommendedName>
        <fullName evidence="4">Phytanoyl-CoA dioxygenase</fullName>
    </recommendedName>
</protein>
<dbReference type="InterPro" id="IPR008775">
    <property type="entry name" value="Phytyl_CoA_dOase-like"/>
</dbReference>
<reference evidence="2" key="1">
    <citation type="journal article" date="2014" name="Int. J. Syst. Evol. Microbiol.">
        <title>Complete genome sequence of Corynebacterium casei LMG S-19264T (=DSM 44701T), isolated from a smear-ripened cheese.</title>
        <authorList>
            <consortium name="US DOE Joint Genome Institute (JGI-PGF)"/>
            <person name="Walter F."/>
            <person name="Albersmeier A."/>
            <person name="Kalinowski J."/>
            <person name="Ruckert C."/>
        </authorList>
    </citation>
    <scope>NUCLEOTIDE SEQUENCE</scope>
    <source>
        <strain evidence="2">VKM B-2935</strain>
    </source>
</reference>
<dbReference type="Gene3D" id="2.60.120.620">
    <property type="entry name" value="q2cbj1_9rhob like domain"/>
    <property type="match status" value="1"/>
</dbReference>
<dbReference type="RefSeq" id="WP_271197358.1">
    <property type="nucleotide sequence ID" value="NZ_BSFN01000017.1"/>
</dbReference>
<keyword evidence="3" id="KW-1185">Reference proteome</keyword>